<feature type="transmembrane region" description="Helical" evidence="6">
    <location>
        <begin position="317"/>
        <end position="337"/>
    </location>
</feature>
<evidence type="ECO:0000256" key="6">
    <source>
        <dbReference type="SAM" id="Phobius"/>
    </source>
</evidence>
<dbReference type="OrthoDB" id="419616at2759"/>
<dbReference type="GO" id="GO:0022857">
    <property type="term" value="F:transmembrane transporter activity"/>
    <property type="evidence" value="ECO:0007669"/>
    <property type="project" value="InterPro"/>
</dbReference>
<feature type="transmembrane region" description="Helical" evidence="6">
    <location>
        <begin position="349"/>
        <end position="371"/>
    </location>
</feature>
<feature type="transmembrane region" description="Helical" evidence="6">
    <location>
        <begin position="96"/>
        <end position="114"/>
    </location>
</feature>
<protein>
    <recommendedName>
        <fullName evidence="7">Major facilitator superfamily (MFS) profile domain-containing protein</fullName>
    </recommendedName>
</protein>
<evidence type="ECO:0000313" key="8">
    <source>
        <dbReference type="EMBL" id="THH28711.1"/>
    </source>
</evidence>
<reference evidence="8 9" key="1">
    <citation type="submission" date="2019-02" db="EMBL/GenBank/DDBJ databases">
        <title>Genome sequencing of the rare red list fungi Antrodiella citrinella (Flaviporus citrinellus).</title>
        <authorList>
            <person name="Buettner E."/>
            <person name="Kellner H."/>
        </authorList>
    </citation>
    <scope>NUCLEOTIDE SEQUENCE [LARGE SCALE GENOMIC DNA]</scope>
    <source>
        <strain evidence="8 9">DSM 108506</strain>
    </source>
</reference>
<dbReference type="AlphaFoldDB" id="A0A4S4MU87"/>
<organism evidence="8 9">
    <name type="scientific">Antrodiella citrinella</name>
    <dbReference type="NCBI Taxonomy" id="2447956"/>
    <lineage>
        <taxon>Eukaryota</taxon>
        <taxon>Fungi</taxon>
        <taxon>Dikarya</taxon>
        <taxon>Basidiomycota</taxon>
        <taxon>Agaricomycotina</taxon>
        <taxon>Agaricomycetes</taxon>
        <taxon>Polyporales</taxon>
        <taxon>Steccherinaceae</taxon>
        <taxon>Antrodiella</taxon>
    </lineage>
</organism>
<dbReference type="Gene3D" id="1.20.1250.20">
    <property type="entry name" value="MFS general substrate transporter like domains"/>
    <property type="match status" value="1"/>
</dbReference>
<keyword evidence="5 6" id="KW-0472">Membrane</keyword>
<feature type="transmembrane region" description="Helical" evidence="6">
    <location>
        <begin position="383"/>
        <end position="402"/>
    </location>
</feature>
<evidence type="ECO:0000256" key="1">
    <source>
        <dbReference type="ARBA" id="ARBA00004141"/>
    </source>
</evidence>
<gene>
    <name evidence="8" type="ORF">EUX98_g5490</name>
</gene>
<evidence type="ECO:0000256" key="2">
    <source>
        <dbReference type="ARBA" id="ARBA00022448"/>
    </source>
</evidence>
<feature type="transmembrane region" description="Helical" evidence="6">
    <location>
        <begin position="277"/>
        <end position="305"/>
    </location>
</feature>
<dbReference type="EMBL" id="SGPM01000162">
    <property type="protein sequence ID" value="THH28711.1"/>
    <property type="molecule type" value="Genomic_DNA"/>
</dbReference>
<evidence type="ECO:0000313" key="9">
    <source>
        <dbReference type="Proteomes" id="UP000308730"/>
    </source>
</evidence>
<evidence type="ECO:0000256" key="3">
    <source>
        <dbReference type="ARBA" id="ARBA00022692"/>
    </source>
</evidence>
<feature type="domain" description="Major facilitator superfamily (MFS) profile" evidence="7">
    <location>
        <begin position="23"/>
        <end position="415"/>
    </location>
</feature>
<name>A0A4S4MU87_9APHY</name>
<feature type="transmembrane region" description="Helical" evidence="6">
    <location>
        <begin position="24"/>
        <end position="45"/>
    </location>
</feature>
<dbReference type="GO" id="GO:0016020">
    <property type="term" value="C:membrane"/>
    <property type="evidence" value="ECO:0007669"/>
    <property type="project" value="UniProtKB-SubCell"/>
</dbReference>
<dbReference type="Proteomes" id="UP000308730">
    <property type="component" value="Unassembled WGS sequence"/>
</dbReference>
<dbReference type="PROSITE" id="PS50850">
    <property type="entry name" value="MFS"/>
    <property type="match status" value="1"/>
</dbReference>
<dbReference type="PANTHER" id="PTHR23504:SF15">
    <property type="entry name" value="MAJOR FACILITATOR SUPERFAMILY (MFS) PROFILE DOMAIN-CONTAINING PROTEIN"/>
    <property type="match status" value="1"/>
</dbReference>
<sequence length="415" mass="44939">MARNYDEERLLSLRQTTRLPKAQIAVLLVAYFTQPVACTVIYPFIAKLVAELDLINGDISKIGYYSGLFDALPLLSEAVAILYWTRLGETYGRKRVLLCGAVGVAFSLTCFGLSKSLLMLIASRALQGALNANPATIKTMLGEITEGDEAAMARVFSFIPIVWAAGSTLAPLVGGVLQHPAERFPRLFTDDLWREYPFLLPCLAAASVPTVAFFAILLYLRQKLPHVGAQEVKRAPSYGTLTSYTASSRSPSCSSTTTCADPHPTQPQKHGFHWTRLLVVTLINYGILVTLTASFYALISLFLAAPIATGGLGFEPAAIGIAMALMGLCHGTFQAFFFVHIHRRVDPRLLFKIVQSLCGALGPTLSTILFAISKEYDLLGGQLIYVVMVAFSVAGVVLSSLLPPREEASPRGTSD</sequence>
<dbReference type="InterPro" id="IPR011701">
    <property type="entry name" value="MFS"/>
</dbReference>
<comment type="subcellular location">
    <subcellularLocation>
        <location evidence="1">Membrane</location>
        <topology evidence="1">Multi-pass membrane protein</topology>
    </subcellularLocation>
</comment>
<dbReference type="PANTHER" id="PTHR23504">
    <property type="entry name" value="MAJOR FACILITATOR SUPERFAMILY DOMAIN-CONTAINING PROTEIN 10"/>
    <property type="match status" value="1"/>
</dbReference>
<dbReference type="SUPFAM" id="SSF103473">
    <property type="entry name" value="MFS general substrate transporter"/>
    <property type="match status" value="1"/>
</dbReference>
<keyword evidence="2" id="KW-0813">Transport</keyword>
<evidence type="ECO:0000256" key="5">
    <source>
        <dbReference type="ARBA" id="ARBA00023136"/>
    </source>
</evidence>
<dbReference type="InterPro" id="IPR036259">
    <property type="entry name" value="MFS_trans_sf"/>
</dbReference>
<evidence type="ECO:0000259" key="7">
    <source>
        <dbReference type="PROSITE" id="PS50850"/>
    </source>
</evidence>
<comment type="caution">
    <text evidence="8">The sequence shown here is derived from an EMBL/GenBank/DDBJ whole genome shotgun (WGS) entry which is preliminary data.</text>
</comment>
<dbReference type="Pfam" id="PF07690">
    <property type="entry name" value="MFS_1"/>
    <property type="match status" value="1"/>
</dbReference>
<accession>A0A4S4MU87</accession>
<keyword evidence="3 6" id="KW-0812">Transmembrane</keyword>
<evidence type="ECO:0000256" key="4">
    <source>
        <dbReference type="ARBA" id="ARBA00022989"/>
    </source>
</evidence>
<dbReference type="InterPro" id="IPR020846">
    <property type="entry name" value="MFS_dom"/>
</dbReference>
<proteinExistence type="predicted"/>
<feature type="transmembrane region" description="Helical" evidence="6">
    <location>
        <begin position="198"/>
        <end position="220"/>
    </location>
</feature>
<keyword evidence="9" id="KW-1185">Reference proteome</keyword>
<keyword evidence="4 6" id="KW-1133">Transmembrane helix</keyword>